<accession>A0A1L6JFR9</accession>
<dbReference type="AlphaFoldDB" id="A0A1L6JFR9"/>
<evidence type="ECO:0000313" key="3">
    <source>
        <dbReference type="EMBL" id="RSU97487.1"/>
    </source>
</evidence>
<dbReference type="KEGG" id="skr:BRX40_03390"/>
<dbReference type="PANTHER" id="PTHR30157">
    <property type="entry name" value="FERRIC REDUCTASE, NADPH-DEPENDENT"/>
    <property type="match status" value="1"/>
</dbReference>
<dbReference type="Gene3D" id="2.40.30.10">
    <property type="entry name" value="Translation factors"/>
    <property type="match status" value="1"/>
</dbReference>
<evidence type="ECO:0000313" key="2">
    <source>
        <dbReference type="EMBL" id="APR54782.1"/>
    </source>
</evidence>
<keyword evidence="4" id="KW-1185">Reference proteome</keyword>
<protein>
    <submittedName>
        <fullName evidence="3">Siderophore-interacting protein</fullName>
    </submittedName>
</protein>
<dbReference type="EMBL" id="QQWO01000033">
    <property type="protein sequence ID" value="RSU97487.1"/>
    <property type="molecule type" value="Genomic_DNA"/>
</dbReference>
<dbReference type="SUPFAM" id="SSF63380">
    <property type="entry name" value="Riboflavin synthase domain-like"/>
    <property type="match status" value="1"/>
</dbReference>
<proteinExistence type="predicted"/>
<organism evidence="2 4">
    <name type="scientific">Sphingomonas koreensis</name>
    <dbReference type="NCBI Taxonomy" id="93064"/>
    <lineage>
        <taxon>Bacteria</taxon>
        <taxon>Pseudomonadati</taxon>
        <taxon>Pseudomonadota</taxon>
        <taxon>Alphaproteobacteria</taxon>
        <taxon>Sphingomonadales</taxon>
        <taxon>Sphingomonadaceae</taxon>
        <taxon>Sphingomonas</taxon>
    </lineage>
</organism>
<dbReference type="Proteomes" id="UP000286681">
    <property type="component" value="Unassembled WGS sequence"/>
</dbReference>
<dbReference type="Gene3D" id="3.40.50.80">
    <property type="entry name" value="Nucleotide-binding domain of ferredoxin-NADP reductase (FNR) module"/>
    <property type="match status" value="1"/>
</dbReference>
<dbReference type="OrthoDB" id="9814826at2"/>
<reference evidence="3 5" key="3">
    <citation type="submission" date="2018-07" db="EMBL/GenBank/DDBJ databases">
        <title>Genomic and Epidemiologic Investigation of an Indolent Hospital Outbreak.</title>
        <authorList>
            <person name="Johnson R.C."/>
            <person name="Deming C."/>
            <person name="Conlan S."/>
            <person name="Zellmer C.J."/>
            <person name="Michelin A.V."/>
            <person name="Lee-Lin S."/>
            <person name="Thomas P.J."/>
            <person name="Park M."/>
            <person name="Weingarten R.A."/>
            <person name="Less J."/>
            <person name="Dekker J.P."/>
            <person name="Frank K.M."/>
            <person name="Musser K.A."/>
            <person name="Mcquiston J.R."/>
            <person name="Henderson D.K."/>
            <person name="Lau A.F."/>
            <person name="Palmore T.N."/>
            <person name="Segre J.A."/>
        </authorList>
    </citation>
    <scope>NUCLEOTIDE SEQUENCE [LARGE SCALE GENOMIC DNA]</scope>
    <source>
        <strain evidence="3 5">SK-NIH.Env10_0317</strain>
    </source>
</reference>
<dbReference type="PANTHER" id="PTHR30157:SF0">
    <property type="entry name" value="NADPH-DEPENDENT FERRIC-CHELATE REDUCTASE"/>
    <property type="match status" value="1"/>
</dbReference>
<dbReference type="InterPro" id="IPR039261">
    <property type="entry name" value="FNR_nucleotide-bd"/>
</dbReference>
<evidence type="ECO:0000313" key="5">
    <source>
        <dbReference type="Proteomes" id="UP000286681"/>
    </source>
</evidence>
<evidence type="ECO:0000313" key="4">
    <source>
        <dbReference type="Proteomes" id="UP000185161"/>
    </source>
</evidence>
<dbReference type="PROSITE" id="PS51384">
    <property type="entry name" value="FAD_FR"/>
    <property type="match status" value="1"/>
</dbReference>
<reference evidence="2" key="1">
    <citation type="submission" date="2016-12" db="EMBL/GenBank/DDBJ databases">
        <title>Whole genome sequencing of Sphingomonas koreensis.</title>
        <authorList>
            <person name="Conlan S."/>
            <person name="Thomas P.J."/>
            <person name="Mullikin J."/>
            <person name="Palmore T.N."/>
            <person name="Frank K.M."/>
            <person name="Segre J.A."/>
        </authorList>
    </citation>
    <scope>NUCLEOTIDE SEQUENCE</scope>
    <source>
        <strain evidence="2">ABOJV</strain>
    </source>
</reference>
<dbReference type="InterPro" id="IPR017927">
    <property type="entry name" value="FAD-bd_FR_type"/>
</dbReference>
<dbReference type="GO" id="GO:0016491">
    <property type="term" value="F:oxidoreductase activity"/>
    <property type="evidence" value="ECO:0007669"/>
    <property type="project" value="InterPro"/>
</dbReference>
<evidence type="ECO:0000259" key="1">
    <source>
        <dbReference type="PROSITE" id="PS51384"/>
    </source>
</evidence>
<reference evidence="4" key="2">
    <citation type="submission" date="2016-12" db="EMBL/GenBank/DDBJ databases">
        <title>Whole genome sequencing of Sphingomonas sp. ABOJV.</title>
        <authorList>
            <person name="Conlan S."/>
            <person name="Thomas P.J."/>
            <person name="Mullikin J."/>
            <person name="Palmore T.N."/>
            <person name="Frank K.M."/>
            <person name="Segre J.A."/>
        </authorList>
    </citation>
    <scope>NUCLEOTIDE SEQUENCE [LARGE SCALE GENOMIC DNA]</scope>
    <source>
        <strain evidence="4">ABOJV</strain>
    </source>
</reference>
<gene>
    <name evidence="2" type="ORF">BRX40_03390</name>
    <name evidence="3" type="ORF">CA257_22565</name>
</gene>
<dbReference type="InterPro" id="IPR017938">
    <property type="entry name" value="Riboflavin_synthase-like_b-brl"/>
</dbReference>
<feature type="domain" description="FAD-binding FR-type" evidence="1">
    <location>
        <begin position="1"/>
        <end position="99"/>
    </location>
</feature>
<dbReference type="Proteomes" id="UP000185161">
    <property type="component" value="Chromosome"/>
</dbReference>
<dbReference type="CDD" id="cd06193">
    <property type="entry name" value="siderophore_interacting"/>
    <property type="match status" value="1"/>
</dbReference>
<dbReference type="InterPro" id="IPR039374">
    <property type="entry name" value="SIP_fam"/>
</dbReference>
<dbReference type="STRING" id="93064.BRX40_03390"/>
<name>A0A1L6JFR9_9SPHN</name>
<dbReference type="EMBL" id="CP018820">
    <property type="protein sequence ID" value="APR54782.1"/>
    <property type="molecule type" value="Genomic_DNA"/>
</dbReference>
<sequence length="222" mass="23619">MRQARIVATEWLAGRFKLITLEGSALAGIPWIPGQKIQIAMGSAFTARTYTPLEWNADAGRGCILGFAPGDGPGSAWVRNVEAGDRCDLFGPRGSLDLRRIPQFAVVMGDETSIGLAYALTHADPARAVTCLFEIGDTESVRQVLVQLCIGDATLFAKQDGDAHLESMEAAIPALAAAGAGFVLTGRAAMVQRLRRRLKLCGVPATHILTKAYWAPGKTGLD</sequence>